<dbReference type="SMART" id="SM00530">
    <property type="entry name" value="HTH_XRE"/>
    <property type="match status" value="1"/>
</dbReference>
<gene>
    <name evidence="3" type="ORF">FO442_01570</name>
</gene>
<evidence type="ECO:0000313" key="4">
    <source>
        <dbReference type="Proteomes" id="UP000316008"/>
    </source>
</evidence>
<dbReference type="Gene3D" id="2.10.109.10">
    <property type="entry name" value="Umud Fragment, subunit A"/>
    <property type="match status" value="1"/>
</dbReference>
<sequence length="273" mass="30821">MKLGNNLKLIRKSKKKSQEEVASDLGLTRSSYSGYENEIAEPGIDTLIALSQYYAVPIDDLLTKDFSTFTESDWTMISSGLYADINGKNLRVLTSLVDSEDNEMIELIPQQARAGYTTGYADPDYLKVLPTFSLPFLSKNRKYRSFPIMGDSMPPVDEGSFVVAEYIQNWGSVRNGTPCIVVTKDDGIVFKIVNNFIETQQSFELCSTNPLYLPYYVNVNDIVEMWKFVNYISPSLPEMRIDDSLLTKSIQDLQREIIDLKRTVTGEAKNAAH</sequence>
<dbReference type="Gene3D" id="1.10.260.40">
    <property type="entry name" value="lambda repressor-like DNA-binding domains"/>
    <property type="match status" value="1"/>
</dbReference>
<dbReference type="InterPro" id="IPR036286">
    <property type="entry name" value="LexA/Signal_pep-like_sf"/>
</dbReference>
<dbReference type="EMBL" id="VLPL01000001">
    <property type="protein sequence ID" value="TSJ47842.1"/>
    <property type="molecule type" value="Genomic_DNA"/>
</dbReference>
<dbReference type="PROSITE" id="PS50943">
    <property type="entry name" value="HTH_CROC1"/>
    <property type="match status" value="1"/>
</dbReference>
<dbReference type="SUPFAM" id="SSF47413">
    <property type="entry name" value="lambda repressor-like DNA-binding domains"/>
    <property type="match status" value="1"/>
</dbReference>
<dbReference type="InterPro" id="IPR001387">
    <property type="entry name" value="Cro/C1-type_HTH"/>
</dbReference>
<name>A0A556N6N7_9FLAO</name>
<keyword evidence="1" id="KW-0238">DNA-binding</keyword>
<dbReference type="SUPFAM" id="SSF51306">
    <property type="entry name" value="LexA/Signal peptidase"/>
    <property type="match status" value="1"/>
</dbReference>
<organism evidence="3 4">
    <name type="scientific">Fluviicola chungangensis</name>
    <dbReference type="NCBI Taxonomy" id="2597671"/>
    <lineage>
        <taxon>Bacteria</taxon>
        <taxon>Pseudomonadati</taxon>
        <taxon>Bacteroidota</taxon>
        <taxon>Flavobacteriia</taxon>
        <taxon>Flavobacteriales</taxon>
        <taxon>Crocinitomicaceae</taxon>
        <taxon>Fluviicola</taxon>
    </lineage>
</organism>
<dbReference type="Proteomes" id="UP000316008">
    <property type="component" value="Unassembled WGS sequence"/>
</dbReference>
<dbReference type="RefSeq" id="WP_144331377.1">
    <property type="nucleotide sequence ID" value="NZ_VLPL01000001.1"/>
</dbReference>
<protein>
    <submittedName>
        <fullName evidence="3">Helix-turn-helix domain-containing protein</fullName>
    </submittedName>
</protein>
<dbReference type="OrthoDB" id="3831186at2"/>
<dbReference type="PANTHER" id="PTHR46558:SF11">
    <property type="entry name" value="HTH-TYPE TRANSCRIPTIONAL REGULATOR XRE"/>
    <property type="match status" value="1"/>
</dbReference>
<reference evidence="3 4" key="1">
    <citation type="submission" date="2019-07" db="EMBL/GenBank/DDBJ databases">
        <authorList>
            <person name="Huq M.A."/>
        </authorList>
    </citation>
    <scope>NUCLEOTIDE SEQUENCE [LARGE SCALE GENOMIC DNA]</scope>
    <source>
        <strain evidence="3 4">MAH-3</strain>
    </source>
</reference>
<dbReference type="Pfam" id="PF01381">
    <property type="entry name" value="HTH_3"/>
    <property type="match status" value="1"/>
</dbReference>
<evidence type="ECO:0000256" key="1">
    <source>
        <dbReference type="ARBA" id="ARBA00023125"/>
    </source>
</evidence>
<evidence type="ECO:0000313" key="3">
    <source>
        <dbReference type="EMBL" id="TSJ47842.1"/>
    </source>
</evidence>
<dbReference type="PANTHER" id="PTHR46558">
    <property type="entry name" value="TRACRIPTIONAL REGULATORY PROTEIN-RELATED-RELATED"/>
    <property type="match status" value="1"/>
</dbReference>
<accession>A0A556N6N7</accession>
<dbReference type="CDD" id="cd00093">
    <property type="entry name" value="HTH_XRE"/>
    <property type="match status" value="1"/>
</dbReference>
<feature type="domain" description="HTH cro/C1-type" evidence="2">
    <location>
        <begin position="7"/>
        <end position="61"/>
    </location>
</feature>
<evidence type="ECO:0000259" key="2">
    <source>
        <dbReference type="PROSITE" id="PS50943"/>
    </source>
</evidence>
<dbReference type="AlphaFoldDB" id="A0A556N6N7"/>
<proteinExistence type="predicted"/>
<keyword evidence="4" id="KW-1185">Reference proteome</keyword>
<dbReference type="InterPro" id="IPR010982">
    <property type="entry name" value="Lambda_DNA-bd_dom_sf"/>
</dbReference>
<comment type="caution">
    <text evidence="3">The sequence shown here is derived from an EMBL/GenBank/DDBJ whole genome shotgun (WGS) entry which is preliminary data.</text>
</comment>
<dbReference type="GO" id="GO:0003677">
    <property type="term" value="F:DNA binding"/>
    <property type="evidence" value="ECO:0007669"/>
    <property type="project" value="UniProtKB-KW"/>
</dbReference>